<organism evidence="2 3">
    <name type="scientific">Plasmodium ovale</name>
    <name type="common">malaria parasite P. ovale</name>
    <dbReference type="NCBI Taxonomy" id="36330"/>
    <lineage>
        <taxon>Eukaryota</taxon>
        <taxon>Sar</taxon>
        <taxon>Alveolata</taxon>
        <taxon>Apicomplexa</taxon>
        <taxon>Aconoidasida</taxon>
        <taxon>Haemosporida</taxon>
        <taxon>Plasmodiidae</taxon>
        <taxon>Plasmodium</taxon>
        <taxon>Plasmodium (Plasmodium)</taxon>
    </lineage>
</organism>
<name>A0A1D3JEX7_PLAOA</name>
<keyword evidence="3" id="KW-1185">Reference proteome</keyword>
<feature type="non-terminal residue" evidence="2">
    <location>
        <position position="335"/>
    </location>
</feature>
<dbReference type="AlphaFoldDB" id="A0A1D3JEX7"/>
<reference evidence="2 3" key="1">
    <citation type="submission" date="2016-06" db="EMBL/GenBank/DDBJ databases">
        <authorList>
            <consortium name="Pathogen Informatics"/>
        </authorList>
    </citation>
    <scope>NUCLEOTIDE SEQUENCE [LARGE SCALE GENOMIC DNA]</scope>
    <source>
        <strain evidence="2">PocGH01</strain>
    </source>
</reference>
<evidence type="ECO:0000256" key="1">
    <source>
        <dbReference type="SAM" id="MobiDB-lite"/>
    </source>
</evidence>
<dbReference type="VEuPathDB" id="PlasmoDB:POWCR01_000209700"/>
<proteinExistence type="predicted"/>
<feature type="compositionally biased region" description="Polar residues" evidence="1">
    <location>
        <begin position="240"/>
        <end position="264"/>
    </location>
</feature>
<accession>A0A1D3JEX7</accession>
<dbReference type="EMBL" id="FLRI01000479">
    <property type="protein sequence ID" value="SBT84452.1"/>
    <property type="molecule type" value="Genomic_DNA"/>
</dbReference>
<sequence>MSKGSSYSTELEEIPIGTFIRQVKEHIEDLFSNHGHRDCGLVHEDVCENIKDFIRKKKKSLLAKKKKNVIDNFNRKWERLKKKTYDDTFNEFGYENLCLSENFKRNPRLRKLKTDYIYFCQQKNIRKNEVKGDDFNSCTNYNMWINAQKNTFDSDYLQIVKELGVNEVTSYFRTKTQPKGFDPRPIYNSNKLNCNRLYSQSKKQPEKTGSALPIPTKSPEETIGGKGSKKPYIPVAEGKTTFTGTVNQPNPAQSSTDNSQNIPPSQVKPKDVTNGQDINSRNRDPLPPTTQNPTILLPPVAPTIPPGHSAHPPPPALSLPPVHPLPPIQIAQQTP</sequence>
<protein>
    <submittedName>
        <fullName evidence="2">STP1 protein</fullName>
    </submittedName>
</protein>
<dbReference type="Proteomes" id="UP000242942">
    <property type="component" value="Unassembled WGS sequence"/>
</dbReference>
<gene>
    <name evidence="2" type="primary">PocGH01_00198100</name>
    <name evidence="2" type="ORF">POCGH01_00198100</name>
</gene>
<evidence type="ECO:0000313" key="3">
    <source>
        <dbReference type="Proteomes" id="UP000242942"/>
    </source>
</evidence>
<dbReference type="VEuPathDB" id="PlasmoDB:PocGH01_00198100"/>
<feature type="compositionally biased region" description="Pro residues" evidence="1">
    <location>
        <begin position="299"/>
        <end position="327"/>
    </location>
</feature>
<feature type="region of interest" description="Disordered" evidence="1">
    <location>
        <begin position="199"/>
        <end position="335"/>
    </location>
</feature>
<evidence type="ECO:0000313" key="2">
    <source>
        <dbReference type="EMBL" id="SBT84452.1"/>
    </source>
</evidence>